<evidence type="ECO:0000313" key="1">
    <source>
        <dbReference type="EMBL" id="KAK8373426.1"/>
    </source>
</evidence>
<accession>A0AAW0SEB0</accession>
<dbReference type="Proteomes" id="UP001487740">
    <property type="component" value="Unassembled WGS sequence"/>
</dbReference>
<dbReference type="AlphaFoldDB" id="A0AAW0SEB0"/>
<keyword evidence="2" id="KW-1185">Reference proteome</keyword>
<protein>
    <submittedName>
        <fullName evidence="1">Uncharacterized protein</fullName>
    </submittedName>
</protein>
<dbReference type="EMBL" id="JARAKH010001166">
    <property type="protein sequence ID" value="KAK8373426.1"/>
    <property type="molecule type" value="Genomic_DNA"/>
</dbReference>
<name>A0AAW0SEB0_SCYPA</name>
<gene>
    <name evidence="1" type="ORF">O3P69_016198</name>
</gene>
<reference evidence="1 2" key="1">
    <citation type="submission" date="2023-03" db="EMBL/GenBank/DDBJ databases">
        <title>High-quality genome of Scylla paramamosain provides insights in environmental adaptation.</title>
        <authorList>
            <person name="Zhang L."/>
        </authorList>
    </citation>
    <scope>NUCLEOTIDE SEQUENCE [LARGE SCALE GENOMIC DNA]</scope>
    <source>
        <strain evidence="1">LZ_2023a</strain>
        <tissue evidence="1">Muscle</tissue>
    </source>
</reference>
<sequence>MERRRQEKVTLGGSLGTSFSGRCGARLEKVKDKRRASLKDWRTNLVVQFDCSPPTGSQTSVQVQVTPLTPSVRQLLSST</sequence>
<evidence type="ECO:0000313" key="2">
    <source>
        <dbReference type="Proteomes" id="UP001487740"/>
    </source>
</evidence>
<organism evidence="1 2">
    <name type="scientific">Scylla paramamosain</name>
    <name type="common">Mud crab</name>
    <dbReference type="NCBI Taxonomy" id="85552"/>
    <lineage>
        <taxon>Eukaryota</taxon>
        <taxon>Metazoa</taxon>
        <taxon>Ecdysozoa</taxon>
        <taxon>Arthropoda</taxon>
        <taxon>Crustacea</taxon>
        <taxon>Multicrustacea</taxon>
        <taxon>Malacostraca</taxon>
        <taxon>Eumalacostraca</taxon>
        <taxon>Eucarida</taxon>
        <taxon>Decapoda</taxon>
        <taxon>Pleocyemata</taxon>
        <taxon>Brachyura</taxon>
        <taxon>Eubrachyura</taxon>
        <taxon>Portunoidea</taxon>
        <taxon>Portunidae</taxon>
        <taxon>Portuninae</taxon>
        <taxon>Scylla</taxon>
    </lineage>
</organism>
<comment type="caution">
    <text evidence="1">The sequence shown here is derived from an EMBL/GenBank/DDBJ whole genome shotgun (WGS) entry which is preliminary data.</text>
</comment>
<proteinExistence type="predicted"/>